<gene>
    <name evidence="1" type="ORF">GCM10010411_51470</name>
</gene>
<keyword evidence="2" id="KW-1185">Reference proteome</keyword>
<proteinExistence type="predicted"/>
<accession>A0ABN3Q0C8</accession>
<dbReference type="Proteomes" id="UP001501509">
    <property type="component" value="Unassembled WGS sequence"/>
</dbReference>
<dbReference type="RefSeq" id="WP_344544841.1">
    <property type="nucleotide sequence ID" value="NZ_BAAATD010000007.1"/>
</dbReference>
<evidence type="ECO:0000313" key="2">
    <source>
        <dbReference type="Proteomes" id="UP001501509"/>
    </source>
</evidence>
<name>A0ABN3Q0C8_9ACTN</name>
<comment type="caution">
    <text evidence="1">The sequence shown here is derived from an EMBL/GenBank/DDBJ whole genome shotgun (WGS) entry which is preliminary data.</text>
</comment>
<dbReference type="EMBL" id="BAAATD010000007">
    <property type="protein sequence ID" value="GAA2610761.1"/>
    <property type="molecule type" value="Genomic_DNA"/>
</dbReference>
<organism evidence="1 2">
    <name type="scientific">Actinomadura fulvescens</name>
    <dbReference type="NCBI Taxonomy" id="46160"/>
    <lineage>
        <taxon>Bacteria</taxon>
        <taxon>Bacillati</taxon>
        <taxon>Actinomycetota</taxon>
        <taxon>Actinomycetes</taxon>
        <taxon>Streptosporangiales</taxon>
        <taxon>Thermomonosporaceae</taxon>
        <taxon>Actinomadura</taxon>
    </lineage>
</organism>
<protein>
    <submittedName>
        <fullName evidence="1">Uncharacterized protein</fullName>
    </submittedName>
</protein>
<evidence type="ECO:0000313" key="1">
    <source>
        <dbReference type="EMBL" id="GAA2610761.1"/>
    </source>
</evidence>
<reference evidence="1 2" key="1">
    <citation type="journal article" date="2019" name="Int. J. Syst. Evol. Microbiol.">
        <title>The Global Catalogue of Microorganisms (GCM) 10K type strain sequencing project: providing services to taxonomists for standard genome sequencing and annotation.</title>
        <authorList>
            <consortium name="The Broad Institute Genomics Platform"/>
            <consortium name="The Broad Institute Genome Sequencing Center for Infectious Disease"/>
            <person name="Wu L."/>
            <person name="Ma J."/>
        </authorList>
    </citation>
    <scope>NUCLEOTIDE SEQUENCE [LARGE SCALE GENOMIC DNA]</scope>
    <source>
        <strain evidence="1 2">JCM 6833</strain>
    </source>
</reference>
<sequence>MLTRLERGLGMYLECRMTTPDMVPNPKYQELEQLLRSLKRDAEHIGRALDKPIKRMASRQVWVSGKRGAADAFERDLIDQRHRLRASLRKLIQATEDALQRTPKEVTRVEATFWN</sequence>